<dbReference type="AlphaFoldDB" id="A0A948RYZ7"/>
<protein>
    <submittedName>
        <fullName evidence="1">Type VI secretion system baseplate subunit TssK</fullName>
    </submittedName>
</protein>
<reference evidence="1" key="1">
    <citation type="submission" date="2021-05" db="EMBL/GenBank/DDBJ databases">
        <title>Energy efficiency and biological interactions define the core microbiome of deep oligotrophic groundwater.</title>
        <authorList>
            <person name="Mehrshad M."/>
            <person name="Lopez-Fernandez M."/>
            <person name="Bell E."/>
            <person name="Bernier-Latmani R."/>
            <person name="Bertilsson S."/>
            <person name="Dopson M."/>
        </authorList>
    </citation>
    <scope>NUCLEOTIDE SEQUENCE</scope>
    <source>
        <strain evidence="1">Modern_marine.mb.64</strain>
    </source>
</reference>
<dbReference type="InterPro" id="IPR010263">
    <property type="entry name" value="T6SS_TssK"/>
</dbReference>
<organism evidence="1 2">
    <name type="scientific">Eiseniibacteriota bacterium</name>
    <dbReference type="NCBI Taxonomy" id="2212470"/>
    <lineage>
        <taxon>Bacteria</taxon>
        <taxon>Candidatus Eiseniibacteriota</taxon>
    </lineage>
</organism>
<evidence type="ECO:0000313" key="1">
    <source>
        <dbReference type="EMBL" id="MBU2692207.1"/>
    </source>
</evidence>
<gene>
    <name evidence="1" type="primary">tssK</name>
    <name evidence="1" type="ORF">KJ970_14895</name>
</gene>
<name>A0A948RYZ7_UNCEI</name>
<dbReference type="PANTHER" id="PTHR35566:SF1">
    <property type="entry name" value="TYPE VI SECRETION SYSTEM BASEPLATE COMPONENT TSSK1"/>
    <property type="match status" value="1"/>
</dbReference>
<dbReference type="PANTHER" id="PTHR35566">
    <property type="entry name" value="BLR3599 PROTEIN"/>
    <property type="match status" value="1"/>
</dbReference>
<sequence>MSKRSRVIWNEGMLLSPHHFQLQDFYHEQRVADQLRSERMFSYGFNKLVLDEAAVQNGQIRIEETAGVFPSMAPFRAPEREEPPEARNVDEHFPIKETELPVYLGVRLHRPGQIQVSSGDDHESRFRRVSVAAMDEVTGEDEREVEVARTNLMILFPDDPLGEYDVLPLARVVRKPEGGYTYLKEFVPPLLSVEGSPYLLRLLQRLLEILVTRSTELSDRRRHSGKGAAEFGRDDVAGFWLLGTLNGAIPRLTHYLRFQGCSGEMVYLMLADLAGRLTTLSDQSPRDIPAYEHDHSGPVFKDLGTRIPGLLEISLPKNYARIPLTKMDQTMYTAAIQDDRHLDGSVSWFLGVTASLSTEEIQRNFPEKVKIASPDRVDFLLAHALTGVGLTLAQTLPASLPAQGNYVYFKMEKSGEVWDLVAGSRNLSIYIPPEFPGIHLELIAVWG</sequence>
<accession>A0A948RYZ7</accession>
<dbReference type="EMBL" id="JAHJDP010000087">
    <property type="protein sequence ID" value="MBU2692207.1"/>
    <property type="molecule type" value="Genomic_DNA"/>
</dbReference>
<dbReference type="Proteomes" id="UP000777784">
    <property type="component" value="Unassembled WGS sequence"/>
</dbReference>
<dbReference type="NCBIfam" id="TIGR03353">
    <property type="entry name" value="VI_chp_4"/>
    <property type="match status" value="1"/>
</dbReference>
<dbReference type="Pfam" id="PF05936">
    <property type="entry name" value="T6SS_VasE"/>
    <property type="match status" value="1"/>
</dbReference>
<evidence type="ECO:0000313" key="2">
    <source>
        <dbReference type="Proteomes" id="UP000777784"/>
    </source>
</evidence>
<comment type="caution">
    <text evidence="1">The sequence shown here is derived from an EMBL/GenBank/DDBJ whole genome shotgun (WGS) entry which is preliminary data.</text>
</comment>
<proteinExistence type="predicted"/>